<evidence type="ECO:0000256" key="3">
    <source>
        <dbReference type="ARBA" id="ARBA00022840"/>
    </source>
</evidence>
<dbReference type="EMBL" id="CP054038">
    <property type="protein sequence ID" value="QKJ18015.1"/>
    <property type="molecule type" value="Genomic_DNA"/>
</dbReference>
<dbReference type="Gene3D" id="1.10.8.60">
    <property type="match status" value="1"/>
</dbReference>
<dbReference type="SUPFAM" id="SSF52540">
    <property type="entry name" value="P-loop containing nucleoside triphosphate hydrolases"/>
    <property type="match status" value="1"/>
</dbReference>
<evidence type="ECO:0000313" key="6">
    <source>
        <dbReference type="Proteomes" id="UP000502498"/>
    </source>
</evidence>
<dbReference type="AlphaFoldDB" id="A0A7D4PKB4"/>
<accession>A0A7D4PKB4</accession>
<dbReference type="Proteomes" id="UP000502498">
    <property type="component" value="Chromosome"/>
</dbReference>
<dbReference type="GO" id="GO:0008233">
    <property type="term" value="F:peptidase activity"/>
    <property type="evidence" value="ECO:0007669"/>
    <property type="project" value="UniProtKB-KW"/>
</dbReference>
<name>A0A7D4PKB4_9MICO</name>
<dbReference type="InterPro" id="IPR027417">
    <property type="entry name" value="P-loop_NTPase"/>
</dbReference>
<evidence type="ECO:0000256" key="1">
    <source>
        <dbReference type="ARBA" id="ARBA00006914"/>
    </source>
</evidence>
<proteinExistence type="inferred from homology"/>
<dbReference type="SMART" id="SM00382">
    <property type="entry name" value="AAA"/>
    <property type="match status" value="1"/>
</dbReference>
<dbReference type="GO" id="GO:0005524">
    <property type="term" value="F:ATP binding"/>
    <property type="evidence" value="ECO:0007669"/>
    <property type="project" value="UniProtKB-KW"/>
</dbReference>
<keyword evidence="2" id="KW-0547">Nucleotide-binding</keyword>
<dbReference type="InterPro" id="IPR003959">
    <property type="entry name" value="ATPase_AAA_core"/>
</dbReference>
<comment type="similarity">
    <text evidence="1">Belongs to the AAA ATPase family.</text>
</comment>
<dbReference type="Gene3D" id="3.40.50.300">
    <property type="entry name" value="P-loop containing nucleotide triphosphate hydrolases"/>
    <property type="match status" value="1"/>
</dbReference>
<dbReference type="CDD" id="cd19481">
    <property type="entry name" value="RecA-like_protease"/>
    <property type="match status" value="1"/>
</dbReference>
<evidence type="ECO:0000313" key="5">
    <source>
        <dbReference type="EMBL" id="QKJ18015.1"/>
    </source>
</evidence>
<sequence>MLHDDDRELMRAVSGYLRRVNEVSEREAVSTRTPLGDVISEHLGVDASQVPVVVEQIADHRLVDADLALDALGEGDGRLIGVTGGDQRHHQRLSEWITNPHTRYAPGPVDFAERATGPSSSARVVSLGVRLLRFDGVPIALAQRAASPEFGRPAALLEVLSADDAVVTRFLETLRQTMIERSVLRGQVLSFQPTEYGRDAGATFVERPAVAADDIVLGAGVLEEVVQHVIGIGRNSEALQRAGQHLKRGVLMYGPPGTGKTLTVRHLLTETAGVTAVVLTGSSIRFIGAAAEIARTFQPAIVVLEDIDLVAMERHSSPQPLLFEVLDALDGLDGDADVAFIMTTNRVDVLERALAERPGRVDLAVEIPLPAPAERRRLFRRYAQALPFTEDSLTAAAERAEGTTGSFAKELMRRSVLRAIREEREPRDEDLAEELDRLMDARQHLTRAMLGSAGEQDSDLPPDGHHAASFGWFGG</sequence>
<evidence type="ECO:0000256" key="2">
    <source>
        <dbReference type="ARBA" id="ARBA00022741"/>
    </source>
</evidence>
<dbReference type="GO" id="GO:0006508">
    <property type="term" value="P:proteolysis"/>
    <property type="evidence" value="ECO:0007669"/>
    <property type="project" value="UniProtKB-KW"/>
</dbReference>
<gene>
    <name evidence="5" type="ORF">HQM25_00325</name>
</gene>
<reference evidence="5 6" key="1">
    <citation type="submission" date="2020-05" db="EMBL/GenBank/DDBJ databases">
        <title>Strain PA2F3 complete genome.</title>
        <authorList>
            <person name="Kim Y.-S."/>
            <person name="Kim S.-J."/>
            <person name="Jung H.-k."/>
            <person name="Kim S.-E."/>
            <person name="Kim K.-H."/>
        </authorList>
    </citation>
    <scope>NUCLEOTIDE SEQUENCE [LARGE SCALE GENOMIC DNA]</scope>
    <source>
        <strain evidence="5 6">PA2F3</strain>
    </source>
</reference>
<protein>
    <submittedName>
        <fullName evidence="5">26S protease regulatory subunit</fullName>
    </submittedName>
</protein>
<dbReference type="InterPro" id="IPR050221">
    <property type="entry name" value="26S_Proteasome_ATPase"/>
</dbReference>
<dbReference type="PANTHER" id="PTHR23073">
    <property type="entry name" value="26S PROTEASOME REGULATORY SUBUNIT"/>
    <property type="match status" value="1"/>
</dbReference>
<evidence type="ECO:0000259" key="4">
    <source>
        <dbReference type="SMART" id="SM00382"/>
    </source>
</evidence>
<dbReference type="InterPro" id="IPR003593">
    <property type="entry name" value="AAA+_ATPase"/>
</dbReference>
<dbReference type="Pfam" id="PF00004">
    <property type="entry name" value="AAA"/>
    <property type="match status" value="1"/>
</dbReference>
<keyword evidence="3" id="KW-0067">ATP-binding</keyword>
<keyword evidence="5" id="KW-0645">Protease</keyword>
<keyword evidence="5" id="KW-0378">Hydrolase</keyword>
<feature type="domain" description="AAA+ ATPase" evidence="4">
    <location>
        <begin position="246"/>
        <end position="371"/>
    </location>
</feature>
<dbReference type="GO" id="GO:0016887">
    <property type="term" value="F:ATP hydrolysis activity"/>
    <property type="evidence" value="ECO:0007669"/>
    <property type="project" value="InterPro"/>
</dbReference>
<organism evidence="5 6">
    <name type="scientific">Microbacterium hominis</name>
    <dbReference type="NCBI Taxonomy" id="162426"/>
    <lineage>
        <taxon>Bacteria</taxon>
        <taxon>Bacillati</taxon>
        <taxon>Actinomycetota</taxon>
        <taxon>Actinomycetes</taxon>
        <taxon>Micrococcales</taxon>
        <taxon>Microbacteriaceae</taxon>
        <taxon>Microbacterium</taxon>
    </lineage>
</organism>